<feature type="region of interest" description="Disordered" evidence="10">
    <location>
        <begin position="1"/>
        <end position="45"/>
    </location>
</feature>
<keyword evidence="5 9" id="KW-0808">Transferase</keyword>
<dbReference type="GO" id="GO:0005965">
    <property type="term" value="C:protein farnesyltransferase complex"/>
    <property type="evidence" value="ECO:0007669"/>
    <property type="project" value="UniProtKB-UniRule"/>
</dbReference>
<keyword evidence="4 9" id="KW-0637">Prenyltransferase</keyword>
<gene>
    <name evidence="12" type="primary">RAM1</name>
    <name evidence="12" type="ORF">MNAN1_002567</name>
</gene>
<evidence type="ECO:0000313" key="13">
    <source>
        <dbReference type="Proteomes" id="UP001213623"/>
    </source>
</evidence>
<dbReference type="CDD" id="cd02893">
    <property type="entry name" value="FTase"/>
    <property type="match status" value="1"/>
</dbReference>
<proteinExistence type="inferred from homology"/>
<dbReference type="InterPro" id="IPR001330">
    <property type="entry name" value="Prenyltrans"/>
</dbReference>
<dbReference type="PANTHER" id="PTHR11774">
    <property type="entry name" value="GERANYLGERANYL TRANSFERASE TYPE BETA SUBUNIT"/>
    <property type="match status" value="1"/>
</dbReference>
<comment type="function">
    <text evidence="9">Catalyzes the transfer of a farnesyl moiety from farnesyl diphosphate to a cysteine at the fourth position from the C-terminus of several proteins. The beta subunit is responsible for peptide-binding.</text>
</comment>
<dbReference type="GO" id="GO:0004660">
    <property type="term" value="F:protein farnesyltransferase activity"/>
    <property type="evidence" value="ECO:0007669"/>
    <property type="project" value="UniProtKB-UniRule"/>
</dbReference>
<dbReference type="InterPro" id="IPR045089">
    <property type="entry name" value="PGGT1B-like"/>
</dbReference>
<organism evidence="12 13">
    <name type="scientific">Malassezia nana</name>
    <dbReference type="NCBI Taxonomy" id="180528"/>
    <lineage>
        <taxon>Eukaryota</taxon>
        <taxon>Fungi</taxon>
        <taxon>Dikarya</taxon>
        <taxon>Basidiomycota</taxon>
        <taxon>Ustilaginomycotina</taxon>
        <taxon>Malasseziomycetes</taxon>
        <taxon>Malasseziales</taxon>
        <taxon>Malasseziaceae</taxon>
        <taxon>Malassezia</taxon>
    </lineage>
</organism>
<dbReference type="AlphaFoldDB" id="A0AAF0ELH0"/>
<evidence type="ECO:0000259" key="11">
    <source>
        <dbReference type="Pfam" id="PF00432"/>
    </source>
</evidence>
<accession>A0AAF0ELH0</accession>
<sequence length="668" mass="72416">MGRGAPAASRQGGGAASPFAKLAENTAGRANPRPTGSPRQAPEARDPYHAFLLPRNLEETHHRRLRNLLHDFVGEATAWEEAHTLDGIRWASEMAQLWDDLHAASTPDEILSEEQRRARTVPLLLQWEEVHTHLFRVLTRLEQHARRMEALVDATRALVHDTAAGRLGPAALQTPMWGTWTMDRFAPERSPQRTALASFVQLPYLHTSGLSSMAPTFGADADGMTGVSRHFFEHVCEAEVHMARMRVLRATPDDLCPTSTSREQERTESSIAALLTDSLPDLRRDEHVAYLQRLLAPLPAPYVTFESNRAWLLYWVAHGLDLLDAPLSGALQARAISTLLHFQARDGGFGGGPGQLGHLMSTYAAVCALAIVGGPGPAPSAADIEAGHSVDVGRGGWDAIDRRAIYAWMMRLKQPDGSFLVHEQGEIDVRATYCVVVIATLLGLATEELLQGAAAFVASCQTYEGGFAALSTPSYRLGAEGVQPAGPVPLQTPQGEAHGGYTYCAIASYVHLWQMGAPHVPPVHVSRLVRWATSLQGAPIEGGGFRGRTNKLVDGCYGWFCGGGLLTLLEALTSRNALLDRQALTHYVLAVAQAPRGGLRDKPSSRPDAYHTCYNLSGLSLCEHNVQPRDDARAAANASYEALVPPAQRSALAQARASQRRIPSSMYA</sequence>
<keyword evidence="7" id="KW-0677">Repeat</keyword>
<feature type="domain" description="Prenyltransferase alpha-alpha toroid" evidence="11">
    <location>
        <begin position="282"/>
        <end position="625"/>
    </location>
</feature>
<evidence type="ECO:0000256" key="4">
    <source>
        <dbReference type="ARBA" id="ARBA00022602"/>
    </source>
</evidence>
<keyword evidence="13" id="KW-1185">Reference proteome</keyword>
<evidence type="ECO:0000256" key="8">
    <source>
        <dbReference type="ARBA" id="ARBA00022833"/>
    </source>
</evidence>
<reference evidence="12" key="1">
    <citation type="submission" date="2023-03" db="EMBL/GenBank/DDBJ databases">
        <title>Mating type loci evolution in Malassezia.</title>
        <authorList>
            <person name="Coelho M.A."/>
        </authorList>
    </citation>
    <scope>NUCLEOTIDE SEQUENCE</scope>
    <source>
        <strain evidence="12">CBS 9557</strain>
    </source>
</reference>
<evidence type="ECO:0000256" key="7">
    <source>
        <dbReference type="ARBA" id="ARBA00022737"/>
    </source>
</evidence>
<dbReference type="EMBL" id="CP119895">
    <property type="protein sequence ID" value="WFD27568.1"/>
    <property type="molecule type" value="Genomic_DNA"/>
</dbReference>
<evidence type="ECO:0000256" key="2">
    <source>
        <dbReference type="ARBA" id="ARBA00012702"/>
    </source>
</evidence>
<dbReference type="InterPro" id="IPR026872">
    <property type="entry name" value="FTB"/>
</dbReference>
<comment type="catalytic activity">
    <reaction evidence="9">
        <text>L-cysteinyl-[protein] + (2E,6E)-farnesyl diphosphate = S-(2E,6E)-farnesyl-L-cysteinyl-[protein] + diphosphate</text>
        <dbReference type="Rhea" id="RHEA:13345"/>
        <dbReference type="Rhea" id="RHEA-COMP:10131"/>
        <dbReference type="Rhea" id="RHEA-COMP:11535"/>
        <dbReference type="ChEBI" id="CHEBI:29950"/>
        <dbReference type="ChEBI" id="CHEBI:33019"/>
        <dbReference type="ChEBI" id="CHEBI:86019"/>
        <dbReference type="ChEBI" id="CHEBI:175763"/>
    </reaction>
</comment>
<evidence type="ECO:0000256" key="3">
    <source>
        <dbReference type="ARBA" id="ARBA00015798"/>
    </source>
</evidence>
<dbReference type="Proteomes" id="UP001213623">
    <property type="component" value="Chromosome 4"/>
</dbReference>
<dbReference type="EC" id="2.5.1.58" evidence="2 9"/>
<evidence type="ECO:0000256" key="1">
    <source>
        <dbReference type="ARBA" id="ARBA00010497"/>
    </source>
</evidence>
<dbReference type="InterPro" id="IPR008930">
    <property type="entry name" value="Terpenoid_cyclase/PrenylTrfase"/>
</dbReference>
<comment type="cofactor">
    <cofactor evidence="9">
        <name>Zn(2+)</name>
        <dbReference type="ChEBI" id="CHEBI:29105"/>
    </cofactor>
    <text evidence="9">Binds 1 zinc ion per subunit.</text>
</comment>
<dbReference type="SUPFAM" id="SSF48239">
    <property type="entry name" value="Terpenoid cyclases/Protein prenyltransferases"/>
    <property type="match status" value="1"/>
</dbReference>
<comment type="similarity">
    <text evidence="1 9">Belongs to the protein prenyltransferase subunit beta family.</text>
</comment>
<evidence type="ECO:0000256" key="6">
    <source>
        <dbReference type="ARBA" id="ARBA00022723"/>
    </source>
</evidence>
<keyword evidence="8 9" id="KW-0862">Zinc</keyword>
<dbReference type="Gene3D" id="1.50.10.20">
    <property type="match status" value="1"/>
</dbReference>
<comment type="subunit">
    <text evidence="9">Heterodimer of an alpha and a beta subunit.</text>
</comment>
<evidence type="ECO:0000256" key="9">
    <source>
        <dbReference type="RuleBase" id="RU365056"/>
    </source>
</evidence>
<dbReference type="PANTHER" id="PTHR11774:SF6">
    <property type="entry name" value="PROTEIN FARNESYLTRANSFERASE SUBUNIT BETA"/>
    <property type="match status" value="1"/>
</dbReference>
<dbReference type="GO" id="GO:0008270">
    <property type="term" value="F:zinc ion binding"/>
    <property type="evidence" value="ECO:0007669"/>
    <property type="project" value="UniProtKB-UniRule"/>
</dbReference>
<protein>
    <recommendedName>
        <fullName evidence="3 9">Protein farnesyltransferase subunit beta</fullName>
        <shortName evidence="9">FTase-beta</shortName>
        <ecNumber evidence="2 9">2.5.1.58</ecNumber>
    </recommendedName>
</protein>
<dbReference type="GO" id="GO:0097354">
    <property type="term" value="P:prenylation"/>
    <property type="evidence" value="ECO:0007669"/>
    <property type="project" value="UniProtKB-UniRule"/>
</dbReference>
<keyword evidence="6 9" id="KW-0479">Metal-binding</keyword>
<evidence type="ECO:0000256" key="10">
    <source>
        <dbReference type="SAM" id="MobiDB-lite"/>
    </source>
</evidence>
<evidence type="ECO:0000256" key="5">
    <source>
        <dbReference type="ARBA" id="ARBA00022679"/>
    </source>
</evidence>
<dbReference type="Pfam" id="PF00432">
    <property type="entry name" value="Prenyltrans"/>
    <property type="match status" value="1"/>
</dbReference>
<name>A0AAF0ELH0_9BASI</name>
<evidence type="ECO:0000313" key="12">
    <source>
        <dbReference type="EMBL" id="WFD27568.1"/>
    </source>
</evidence>